<accession>A0A140DTG1</accession>
<dbReference type="KEGG" id="fro:AALO17_08040"/>
<protein>
    <submittedName>
        <fullName evidence="1">Uncharacterized protein</fullName>
    </submittedName>
</protein>
<reference evidence="1 2" key="1">
    <citation type="journal article" date="2016" name="Gut Pathog.">
        <title>Whole genome sequencing of "Faecalibaculum rodentium" ALO17, isolated from C57BL/6J laboratory mouse feces.</title>
        <authorList>
            <person name="Lim S."/>
            <person name="Chang D.H."/>
            <person name="Ahn S."/>
            <person name="Kim B.C."/>
        </authorList>
    </citation>
    <scope>NUCLEOTIDE SEQUENCE [LARGE SCALE GENOMIC DNA]</scope>
    <source>
        <strain evidence="1 2">Alo17</strain>
    </source>
</reference>
<sequence length="58" mass="6922">MILHANQKRDGYRLHWVRRREKPGYISIRYGERLPGLQSFGRFSRKSHKKQLQSSGIP</sequence>
<evidence type="ECO:0000313" key="2">
    <source>
        <dbReference type="Proteomes" id="UP000069771"/>
    </source>
</evidence>
<dbReference type="Proteomes" id="UP000069771">
    <property type="component" value="Chromosome"/>
</dbReference>
<dbReference type="EMBL" id="CP011391">
    <property type="protein sequence ID" value="AMK53938.1"/>
    <property type="molecule type" value="Genomic_DNA"/>
</dbReference>
<dbReference type="AlphaFoldDB" id="A0A140DTG1"/>
<keyword evidence="2" id="KW-1185">Reference proteome</keyword>
<evidence type="ECO:0000313" key="1">
    <source>
        <dbReference type="EMBL" id="AMK53938.1"/>
    </source>
</evidence>
<proteinExistence type="predicted"/>
<name>A0A140DTG1_9FIRM</name>
<organism evidence="1 2">
    <name type="scientific">Faecalibaculum rodentium</name>
    <dbReference type="NCBI Taxonomy" id="1702221"/>
    <lineage>
        <taxon>Bacteria</taxon>
        <taxon>Bacillati</taxon>
        <taxon>Bacillota</taxon>
        <taxon>Erysipelotrichia</taxon>
        <taxon>Erysipelotrichales</taxon>
        <taxon>Erysipelotrichaceae</taxon>
        <taxon>Faecalibaculum</taxon>
    </lineage>
</organism>
<gene>
    <name evidence="1" type="ORF">AALO17_08040</name>
</gene>